<dbReference type="EMBL" id="JAVDPF010000001">
    <property type="protein sequence ID" value="KAL1886658.1"/>
    <property type="molecule type" value="Genomic_DNA"/>
</dbReference>
<dbReference type="SUPFAM" id="SSF50784">
    <property type="entry name" value="Transcription factor IIA (TFIIA), beta-barrel domain"/>
    <property type="match status" value="1"/>
</dbReference>
<feature type="domain" description="Transcription initiation factor IIA gamma subunit N-terminal" evidence="9">
    <location>
        <begin position="6"/>
        <end position="52"/>
    </location>
</feature>
<name>A0ABR3YED3_9EURO</name>
<dbReference type="PIRSF" id="PIRSF009415">
    <property type="entry name" value="Hum_TFIIA_gamma"/>
    <property type="match status" value="1"/>
</dbReference>
<dbReference type="Gene3D" id="1.10.287.190">
    <property type="entry name" value="Transcription factor IIA gamma subunit, alpha-helical domain"/>
    <property type="match status" value="1"/>
</dbReference>
<keyword evidence="12" id="KW-1185">Reference proteome</keyword>
<dbReference type="CDD" id="cd10145">
    <property type="entry name" value="TFIIA_gamma_N"/>
    <property type="match status" value="1"/>
</dbReference>
<evidence type="ECO:0000256" key="2">
    <source>
        <dbReference type="ARBA" id="ARBA00007675"/>
    </source>
</evidence>
<dbReference type="InterPro" id="IPR015871">
    <property type="entry name" value="TFIIA_gsu_C"/>
</dbReference>
<dbReference type="CDD" id="cd10014">
    <property type="entry name" value="TFIIA_gamma_C"/>
    <property type="match status" value="1"/>
</dbReference>
<comment type="subcellular location">
    <subcellularLocation>
        <location evidence="1 8">Nucleus</location>
    </subcellularLocation>
</comment>
<dbReference type="SUPFAM" id="SSF47396">
    <property type="entry name" value="Transcription factor IIA (TFIIA), alpha-helical domain"/>
    <property type="match status" value="1"/>
</dbReference>
<accession>A0ABR3YED3</accession>
<evidence type="ECO:0000259" key="9">
    <source>
        <dbReference type="Pfam" id="PF02268"/>
    </source>
</evidence>
<dbReference type="Pfam" id="PF02268">
    <property type="entry name" value="TFIIA_gamma_N"/>
    <property type="match status" value="1"/>
</dbReference>
<evidence type="ECO:0000256" key="7">
    <source>
        <dbReference type="ARBA" id="ARBA00024733"/>
    </source>
</evidence>
<keyword evidence="5 8" id="KW-0804">Transcription</keyword>
<dbReference type="Pfam" id="PF02751">
    <property type="entry name" value="TFIIA_gamma_C"/>
    <property type="match status" value="1"/>
</dbReference>
<evidence type="ECO:0000256" key="4">
    <source>
        <dbReference type="ARBA" id="ARBA00023015"/>
    </source>
</evidence>
<evidence type="ECO:0000256" key="8">
    <source>
        <dbReference type="PIRNR" id="PIRNR009415"/>
    </source>
</evidence>
<evidence type="ECO:0000256" key="6">
    <source>
        <dbReference type="ARBA" id="ARBA00023242"/>
    </source>
</evidence>
<protein>
    <recommendedName>
        <fullName evidence="3 8">Transcription initiation factor IIA subunit 2</fullName>
    </recommendedName>
</protein>
<comment type="function">
    <text evidence="7">TFIIA is a component of the transcription machinery of RNA polymerase II and plays an important role in transcriptional activation. TFIIA in a complex with TBP mediates transcriptional activity.</text>
</comment>
<keyword evidence="6 8" id="KW-0539">Nucleus</keyword>
<gene>
    <name evidence="11" type="primary">TOA2</name>
    <name evidence="11" type="ORF">Plec18167_000591</name>
</gene>
<dbReference type="InterPro" id="IPR015872">
    <property type="entry name" value="TFIIA_gsu_N"/>
</dbReference>
<evidence type="ECO:0000256" key="5">
    <source>
        <dbReference type="ARBA" id="ARBA00023163"/>
    </source>
</evidence>
<reference evidence="11 12" key="1">
    <citation type="journal article" date="2024" name="IMA Fungus">
        <title>IMA Genome - F19 : A genome assembly and annotation guide to empower mycologists, including annotated draft genome sequences of Ceratocystis pirilliformis, Diaporthe australafricana, Fusarium ophioides, Paecilomyces lecythidis, and Sporothrix stenoceras.</title>
        <authorList>
            <person name="Aylward J."/>
            <person name="Wilson A.M."/>
            <person name="Visagie C.M."/>
            <person name="Spraker J."/>
            <person name="Barnes I."/>
            <person name="Buitendag C."/>
            <person name="Ceriani C."/>
            <person name="Del Mar Angel L."/>
            <person name="du Plessis D."/>
            <person name="Fuchs T."/>
            <person name="Gasser K."/>
            <person name="Kramer D."/>
            <person name="Li W."/>
            <person name="Munsamy K."/>
            <person name="Piso A."/>
            <person name="Price J.L."/>
            <person name="Sonnekus B."/>
            <person name="Thomas C."/>
            <person name="van der Nest A."/>
            <person name="van Dijk A."/>
            <person name="van Heerden A."/>
            <person name="van Vuuren N."/>
            <person name="Yilmaz N."/>
            <person name="Duong T.A."/>
            <person name="van der Merwe N.A."/>
            <person name="Wingfield M.J."/>
            <person name="Wingfield B.D."/>
        </authorList>
    </citation>
    <scope>NUCLEOTIDE SEQUENCE [LARGE SCALE GENOMIC DNA]</scope>
    <source>
        <strain evidence="11 12">CMW 18167</strain>
    </source>
</reference>
<sequence>MSAQAYYELYRGSSIGLSLTDTLDDLINEGRIEPQLAMKILSNFDRVITEVLADKVRARLTFKVLLLHLLCGLQRVVFRGRACKPTSQVLSLENNKTDMEFPTIKGHLDTYRFCDEVWTFLIKDVTFKLDNQSTVSADKVKIVSCNSKRPGEA</sequence>
<feature type="domain" description="Transcription initiation factor IIA gamma subunit C-terminal" evidence="10">
    <location>
        <begin position="105"/>
        <end position="147"/>
    </location>
</feature>
<dbReference type="Gene3D" id="2.30.18.10">
    <property type="entry name" value="Transcription factor IIA (TFIIA), beta-barrel domain"/>
    <property type="match status" value="1"/>
</dbReference>
<evidence type="ECO:0000256" key="1">
    <source>
        <dbReference type="ARBA" id="ARBA00004123"/>
    </source>
</evidence>
<dbReference type="InterPro" id="IPR009083">
    <property type="entry name" value="TFIIA_a-hlx"/>
</dbReference>
<comment type="caution">
    <text evidence="11">The sequence shown here is derived from an EMBL/GenBank/DDBJ whole genome shotgun (WGS) entry which is preliminary data.</text>
</comment>
<dbReference type="InterPro" id="IPR003194">
    <property type="entry name" value="TFIIA_gsu"/>
</dbReference>
<evidence type="ECO:0000256" key="3">
    <source>
        <dbReference type="ARBA" id="ARBA00019928"/>
    </source>
</evidence>
<evidence type="ECO:0000259" key="10">
    <source>
        <dbReference type="Pfam" id="PF02751"/>
    </source>
</evidence>
<comment type="similarity">
    <text evidence="2 8">Belongs to the TFIIA subunit 2 family.</text>
</comment>
<proteinExistence type="inferred from homology"/>
<dbReference type="Proteomes" id="UP001583193">
    <property type="component" value="Unassembled WGS sequence"/>
</dbReference>
<keyword evidence="4 8" id="KW-0805">Transcription regulation</keyword>
<dbReference type="InterPro" id="IPR009088">
    <property type="entry name" value="TFIIA_b-brl"/>
</dbReference>
<evidence type="ECO:0000313" key="11">
    <source>
        <dbReference type="EMBL" id="KAL1886658.1"/>
    </source>
</evidence>
<organism evidence="11 12">
    <name type="scientific">Paecilomyces lecythidis</name>
    <dbReference type="NCBI Taxonomy" id="3004212"/>
    <lineage>
        <taxon>Eukaryota</taxon>
        <taxon>Fungi</taxon>
        <taxon>Dikarya</taxon>
        <taxon>Ascomycota</taxon>
        <taxon>Pezizomycotina</taxon>
        <taxon>Eurotiomycetes</taxon>
        <taxon>Eurotiomycetidae</taxon>
        <taxon>Eurotiales</taxon>
        <taxon>Thermoascaceae</taxon>
        <taxon>Paecilomyces</taxon>
    </lineage>
</organism>
<evidence type="ECO:0000313" key="12">
    <source>
        <dbReference type="Proteomes" id="UP001583193"/>
    </source>
</evidence>
<dbReference type="PANTHER" id="PTHR10966">
    <property type="entry name" value="TRANSCRIPTION INITIATION FACTOR IIA SUBUNIT 2"/>
    <property type="match status" value="1"/>
</dbReference>